<evidence type="ECO:0000313" key="5">
    <source>
        <dbReference type="EMBL" id="AZQ70016.1"/>
    </source>
</evidence>
<proteinExistence type="inferred from homology"/>
<keyword evidence="6" id="KW-1185">Reference proteome</keyword>
<dbReference type="InterPro" id="IPR050300">
    <property type="entry name" value="GDXG_lipolytic_enzyme"/>
</dbReference>
<evidence type="ECO:0000256" key="2">
    <source>
        <dbReference type="ARBA" id="ARBA00022801"/>
    </source>
</evidence>
<reference evidence="5 6" key="1">
    <citation type="submission" date="2018-12" db="EMBL/GenBank/DDBJ databases">
        <title>The whole draft genome of Streptomyce luteoverticillatus CGMCC 15060.</title>
        <authorList>
            <person name="Feng Z."/>
            <person name="Chen G."/>
            <person name="Zhang J."/>
            <person name="Zhu H."/>
            <person name="Yu X."/>
            <person name="Zhang W."/>
            <person name="Zhang X."/>
        </authorList>
    </citation>
    <scope>NUCLEOTIDE SEQUENCE [LARGE SCALE GENOMIC DNA]</scope>
    <source>
        <strain evidence="5 6">CGMCC 15060</strain>
    </source>
</reference>
<feature type="domain" description="Alpha/beta hydrolase fold-3" evidence="4">
    <location>
        <begin position="80"/>
        <end position="286"/>
    </location>
</feature>
<dbReference type="PANTHER" id="PTHR48081">
    <property type="entry name" value="AB HYDROLASE SUPERFAMILY PROTEIN C4A8.06C"/>
    <property type="match status" value="1"/>
</dbReference>
<dbReference type="Pfam" id="PF07859">
    <property type="entry name" value="Abhydrolase_3"/>
    <property type="match status" value="1"/>
</dbReference>
<accession>A0A3S9PCE8</accession>
<dbReference type="PROSITE" id="PS01173">
    <property type="entry name" value="LIPASE_GDXG_HIS"/>
    <property type="match status" value="1"/>
</dbReference>
<comment type="similarity">
    <text evidence="1">Belongs to the 'GDXG' lipolytic enzyme family.</text>
</comment>
<evidence type="ECO:0000256" key="3">
    <source>
        <dbReference type="PROSITE-ProRule" id="PRU10038"/>
    </source>
</evidence>
<dbReference type="Gene3D" id="3.40.50.1820">
    <property type="entry name" value="alpha/beta hydrolase"/>
    <property type="match status" value="1"/>
</dbReference>
<sequence>MPLDPDLAGLLDRANAVAAAPVRTTDPEVLREAERRLSAGAAPAEPVDVGSVQNGAVPGPAGDVPVRIYWPADEGPVPTVVYFHGGGWITGDLDSHDHVTRRLCRDTGAVVVAVHYRRAPEHPFPAPYEDCLAVARHVTDHIKEYGARRDRVAVAGDSAGGNLAAVIAQTFRDEGRPLAAQLLAYPATDFDGEYPSRTENGSGYLLTSANIADIQHLYAGDDPAVRGSARVSPLRARDLAGLAPAIIATAEYDPLRDEGLAYARALRDAGVEVFVRTYAGLIHGFLNLFPVSAAADAAVGELLARFKGRLDGVAPPNA</sequence>
<dbReference type="FunFam" id="3.40.50.1820:FF:000089">
    <property type="entry name" value="Alpha/beta hydrolase"/>
    <property type="match status" value="1"/>
</dbReference>
<organism evidence="5 6">
    <name type="scientific">Streptomyces luteoverticillatus</name>
    <name type="common">Streptoverticillium luteoverticillatus</name>
    <dbReference type="NCBI Taxonomy" id="66425"/>
    <lineage>
        <taxon>Bacteria</taxon>
        <taxon>Bacillati</taxon>
        <taxon>Actinomycetota</taxon>
        <taxon>Actinomycetes</taxon>
        <taxon>Kitasatosporales</taxon>
        <taxon>Streptomycetaceae</taxon>
        <taxon>Streptomyces</taxon>
    </lineage>
</organism>
<dbReference type="PROSITE" id="PS01174">
    <property type="entry name" value="LIPASE_GDXG_SER"/>
    <property type="match status" value="1"/>
</dbReference>
<dbReference type="EMBL" id="CP034587">
    <property type="protein sequence ID" value="AZQ70016.1"/>
    <property type="molecule type" value="Genomic_DNA"/>
</dbReference>
<dbReference type="AlphaFoldDB" id="A0A3S9PCE8"/>
<name>A0A3S9PCE8_STRLT</name>
<dbReference type="RefSeq" id="WP_126912581.1">
    <property type="nucleotide sequence ID" value="NZ_CP034587.1"/>
</dbReference>
<feature type="active site" evidence="3">
    <location>
        <position position="158"/>
    </location>
</feature>
<evidence type="ECO:0000256" key="1">
    <source>
        <dbReference type="ARBA" id="ARBA00010515"/>
    </source>
</evidence>
<dbReference type="InterPro" id="IPR029058">
    <property type="entry name" value="AB_hydrolase_fold"/>
</dbReference>
<dbReference type="InterPro" id="IPR002168">
    <property type="entry name" value="Lipase_GDXG_HIS_AS"/>
</dbReference>
<dbReference type="OrthoDB" id="128186at2"/>
<protein>
    <submittedName>
        <fullName evidence="5">Alpha/beta hydrolase</fullName>
    </submittedName>
</protein>
<dbReference type="InterPro" id="IPR033140">
    <property type="entry name" value="Lipase_GDXG_put_SER_AS"/>
</dbReference>
<dbReference type="GO" id="GO:0016787">
    <property type="term" value="F:hydrolase activity"/>
    <property type="evidence" value="ECO:0007669"/>
    <property type="project" value="UniProtKB-KW"/>
</dbReference>
<evidence type="ECO:0000259" key="4">
    <source>
        <dbReference type="Pfam" id="PF07859"/>
    </source>
</evidence>
<dbReference type="PANTHER" id="PTHR48081:SF8">
    <property type="entry name" value="ALPHA_BETA HYDROLASE FOLD-3 DOMAIN-CONTAINING PROTEIN-RELATED"/>
    <property type="match status" value="1"/>
</dbReference>
<evidence type="ECO:0000313" key="6">
    <source>
        <dbReference type="Proteomes" id="UP000267900"/>
    </source>
</evidence>
<dbReference type="InterPro" id="IPR013094">
    <property type="entry name" value="AB_hydrolase_3"/>
</dbReference>
<keyword evidence="2 5" id="KW-0378">Hydrolase</keyword>
<dbReference type="SUPFAM" id="SSF53474">
    <property type="entry name" value="alpha/beta-Hydrolases"/>
    <property type="match status" value="1"/>
</dbReference>
<dbReference type="Proteomes" id="UP000267900">
    <property type="component" value="Chromosome"/>
</dbReference>
<gene>
    <name evidence="5" type="ORF">EKH77_01210</name>
</gene>